<keyword evidence="2" id="KW-1185">Reference proteome</keyword>
<organism evidence="1 2">
    <name type="scientific">Sphingobacterium detergens</name>
    <dbReference type="NCBI Taxonomy" id="1145106"/>
    <lineage>
        <taxon>Bacteria</taxon>
        <taxon>Pseudomonadati</taxon>
        <taxon>Bacteroidota</taxon>
        <taxon>Sphingobacteriia</taxon>
        <taxon>Sphingobacteriales</taxon>
        <taxon>Sphingobacteriaceae</taxon>
        <taxon>Sphingobacterium</taxon>
    </lineage>
</organism>
<evidence type="ECO:0000313" key="1">
    <source>
        <dbReference type="EMBL" id="RKE52713.1"/>
    </source>
</evidence>
<dbReference type="RefSeq" id="WP_120259724.1">
    <property type="nucleotide sequence ID" value="NZ_RAPY01000002.1"/>
</dbReference>
<dbReference type="AlphaFoldDB" id="A0A420B7Q8"/>
<dbReference type="OrthoDB" id="7295299at2"/>
<sequence>MNSTIFLSAQPDNIYFIWQLELQLRNLKSLAIDKEAIHVVVGYNPKRGINPAFNKFINDHLDFAQFFLYPDNRIEPCYTSSIRPHILKQHFSSFSELQFKTIFYHDSDVLFSRIPQTPKSDINECFVSDTRGYLDLNYIRRVANEALLDDMLSIVGLDKSIIEGEDANTGGAQYILNGIDANFWDKVERDAESLYLCMREYNDKLWQNNYEQTREYRSKKRGIQAWCADMWAVLWNLWLVEKKVSIHQELDFSWPYSPIEQWTTRAILHYSGDVKRKEDFFKKNEYLNRVPWYDCSLLSIPQQNCSSKIVEFILQRKRELDSQRNSYLKSCLILEIDTIDNNIISDLDLFHTVISKYFNISFYVLAKFGIIEPNEIHQPILTYSDLLPENYQQVIFIPIASIPAIEDLKEMLRIGEKDNLNNTYLKVLPNKNLHVDALFKEVFTKVLDFEVLSANQGKFNQSLPRKAHEIRILNFKHGYSASKSIGDLLHDPTISRKHFGYVLDSTYNFS</sequence>
<dbReference type="EMBL" id="RAPY01000002">
    <property type="protein sequence ID" value="RKE52713.1"/>
    <property type="molecule type" value="Genomic_DNA"/>
</dbReference>
<reference evidence="1 2" key="1">
    <citation type="submission" date="2018-09" db="EMBL/GenBank/DDBJ databases">
        <title>Genomic Encyclopedia of Type Strains, Phase III (KMG-III): the genomes of soil and plant-associated and newly described type strains.</title>
        <authorList>
            <person name="Whitman W."/>
        </authorList>
    </citation>
    <scope>NUCLEOTIDE SEQUENCE [LARGE SCALE GENOMIC DNA]</scope>
    <source>
        <strain evidence="1 2">CECT 7938</strain>
    </source>
</reference>
<proteinExistence type="predicted"/>
<evidence type="ECO:0000313" key="2">
    <source>
        <dbReference type="Proteomes" id="UP000286246"/>
    </source>
</evidence>
<comment type="caution">
    <text evidence="1">The sequence shown here is derived from an EMBL/GenBank/DDBJ whole genome shotgun (WGS) entry which is preliminary data.</text>
</comment>
<dbReference type="Proteomes" id="UP000286246">
    <property type="component" value="Unassembled WGS sequence"/>
</dbReference>
<accession>A0A420B7Q8</accession>
<name>A0A420B7Q8_SPHD1</name>
<protein>
    <submittedName>
        <fullName evidence="1">Uncharacterized protein</fullName>
    </submittedName>
</protein>
<gene>
    <name evidence="1" type="ORF">DFQ12_2956</name>
</gene>